<reference evidence="3" key="1">
    <citation type="journal article" date="2019" name="Int. J. Syst. Evol. Microbiol.">
        <title>The Global Catalogue of Microorganisms (GCM) 10K type strain sequencing project: providing services to taxonomists for standard genome sequencing and annotation.</title>
        <authorList>
            <consortium name="The Broad Institute Genomics Platform"/>
            <consortium name="The Broad Institute Genome Sequencing Center for Infectious Disease"/>
            <person name="Wu L."/>
            <person name="Ma J."/>
        </authorList>
    </citation>
    <scope>NUCLEOTIDE SEQUENCE [LARGE SCALE GENOMIC DNA]</scope>
    <source>
        <strain evidence="3">CGMCC 1.15342</strain>
    </source>
</reference>
<organism evidence="2 3">
    <name type="scientific">Parapedobacter defluvii</name>
    <dbReference type="NCBI Taxonomy" id="2045106"/>
    <lineage>
        <taxon>Bacteria</taxon>
        <taxon>Pseudomonadati</taxon>
        <taxon>Bacteroidota</taxon>
        <taxon>Sphingobacteriia</taxon>
        <taxon>Sphingobacteriales</taxon>
        <taxon>Sphingobacteriaceae</taxon>
        <taxon>Parapedobacter</taxon>
    </lineage>
</organism>
<keyword evidence="3" id="KW-1185">Reference proteome</keyword>
<sequence>MIKAVGHNHSDTDPLIQRGCPSLLGVTYEVKTISQNTSTSYEADDPEGSPDIPFPDLLC</sequence>
<feature type="region of interest" description="Disordered" evidence="1">
    <location>
        <begin position="36"/>
        <end position="59"/>
    </location>
</feature>
<dbReference type="EMBL" id="BMIK01000001">
    <property type="protein sequence ID" value="GGC14341.1"/>
    <property type="molecule type" value="Genomic_DNA"/>
</dbReference>
<name>A0ABQ1KY75_9SPHI</name>
<dbReference type="Proteomes" id="UP000597338">
    <property type="component" value="Unassembled WGS sequence"/>
</dbReference>
<evidence type="ECO:0000313" key="3">
    <source>
        <dbReference type="Proteomes" id="UP000597338"/>
    </source>
</evidence>
<comment type="caution">
    <text evidence="2">The sequence shown here is derived from an EMBL/GenBank/DDBJ whole genome shotgun (WGS) entry which is preliminary data.</text>
</comment>
<protein>
    <submittedName>
        <fullName evidence="2">Uncharacterized protein</fullName>
    </submittedName>
</protein>
<proteinExistence type="predicted"/>
<gene>
    <name evidence="2" type="ORF">GCM10011386_02590</name>
</gene>
<accession>A0ABQ1KY75</accession>
<evidence type="ECO:0000313" key="2">
    <source>
        <dbReference type="EMBL" id="GGC14341.1"/>
    </source>
</evidence>
<evidence type="ECO:0000256" key="1">
    <source>
        <dbReference type="SAM" id="MobiDB-lite"/>
    </source>
</evidence>